<protein>
    <submittedName>
        <fullName evidence="2">Uncharacterized protein</fullName>
    </submittedName>
</protein>
<reference evidence="2 3" key="1">
    <citation type="journal article" date="2021" name="Elife">
        <title>Chloroplast acquisition without the gene transfer in kleptoplastic sea slugs, Plakobranchus ocellatus.</title>
        <authorList>
            <person name="Maeda T."/>
            <person name="Takahashi S."/>
            <person name="Yoshida T."/>
            <person name="Shimamura S."/>
            <person name="Takaki Y."/>
            <person name="Nagai Y."/>
            <person name="Toyoda A."/>
            <person name="Suzuki Y."/>
            <person name="Arimoto A."/>
            <person name="Ishii H."/>
            <person name="Satoh N."/>
            <person name="Nishiyama T."/>
            <person name="Hasebe M."/>
            <person name="Maruyama T."/>
            <person name="Minagawa J."/>
            <person name="Obokata J."/>
            <person name="Shigenobu S."/>
        </authorList>
    </citation>
    <scope>NUCLEOTIDE SEQUENCE [LARGE SCALE GENOMIC DNA]</scope>
</reference>
<dbReference type="Proteomes" id="UP000735302">
    <property type="component" value="Unassembled WGS sequence"/>
</dbReference>
<keyword evidence="3" id="KW-1185">Reference proteome</keyword>
<proteinExistence type="predicted"/>
<comment type="caution">
    <text evidence="2">The sequence shown here is derived from an EMBL/GenBank/DDBJ whole genome shotgun (WGS) entry which is preliminary data.</text>
</comment>
<name>A0AAV4AQD5_9GAST</name>
<evidence type="ECO:0000313" key="2">
    <source>
        <dbReference type="EMBL" id="GFO09545.1"/>
    </source>
</evidence>
<dbReference type="EMBL" id="BLXT01004106">
    <property type="protein sequence ID" value="GFO09545.1"/>
    <property type="molecule type" value="Genomic_DNA"/>
</dbReference>
<organism evidence="2 3">
    <name type="scientific">Plakobranchus ocellatus</name>
    <dbReference type="NCBI Taxonomy" id="259542"/>
    <lineage>
        <taxon>Eukaryota</taxon>
        <taxon>Metazoa</taxon>
        <taxon>Spiralia</taxon>
        <taxon>Lophotrochozoa</taxon>
        <taxon>Mollusca</taxon>
        <taxon>Gastropoda</taxon>
        <taxon>Heterobranchia</taxon>
        <taxon>Euthyneura</taxon>
        <taxon>Panpulmonata</taxon>
        <taxon>Sacoglossa</taxon>
        <taxon>Placobranchoidea</taxon>
        <taxon>Plakobranchidae</taxon>
        <taxon>Plakobranchus</taxon>
    </lineage>
</organism>
<accession>A0AAV4AQD5</accession>
<sequence length="104" mass="11368">MVLMVGGDLRLSGPPLGQDDGDEARTRDRRVPANLRADSLATVPPTPPQKQMTDCPVSEQLVKRFDFLPLMGYNQGVGKNFTTYFVSVSFTKLACSNACCDWGV</sequence>
<feature type="region of interest" description="Disordered" evidence="1">
    <location>
        <begin position="1"/>
        <end position="29"/>
    </location>
</feature>
<dbReference type="AlphaFoldDB" id="A0AAV4AQD5"/>
<evidence type="ECO:0000313" key="3">
    <source>
        <dbReference type="Proteomes" id="UP000735302"/>
    </source>
</evidence>
<gene>
    <name evidence="2" type="ORF">PoB_003605000</name>
</gene>
<evidence type="ECO:0000256" key="1">
    <source>
        <dbReference type="SAM" id="MobiDB-lite"/>
    </source>
</evidence>
<feature type="region of interest" description="Disordered" evidence="1">
    <location>
        <begin position="35"/>
        <end position="54"/>
    </location>
</feature>